<dbReference type="InterPro" id="IPR057246">
    <property type="entry name" value="CARBOXYPEPT_ZN_1"/>
</dbReference>
<dbReference type="PANTHER" id="PTHR11705:SF19">
    <property type="entry name" value="CARBOXYPEPTIDASE O"/>
    <property type="match status" value="1"/>
</dbReference>
<dbReference type="SUPFAM" id="SSF53187">
    <property type="entry name" value="Zn-dependent exopeptidases"/>
    <property type="match status" value="1"/>
</dbReference>
<dbReference type="GO" id="GO:0008270">
    <property type="term" value="F:zinc ion binding"/>
    <property type="evidence" value="ECO:0007669"/>
    <property type="project" value="InterPro"/>
</dbReference>
<evidence type="ECO:0000256" key="7">
    <source>
        <dbReference type="ARBA" id="ARBA00022833"/>
    </source>
</evidence>
<dbReference type="GeneTree" id="ENSGT00940000161508"/>
<name>A0A8C9RBX9_SCLFO</name>
<evidence type="ECO:0000256" key="8">
    <source>
        <dbReference type="ARBA" id="ARBA00023049"/>
    </source>
</evidence>
<dbReference type="InterPro" id="IPR000834">
    <property type="entry name" value="Peptidase_M14"/>
</dbReference>
<reference evidence="11" key="2">
    <citation type="submission" date="2025-08" db="UniProtKB">
        <authorList>
            <consortium name="Ensembl"/>
        </authorList>
    </citation>
    <scope>IDENTIFICATION</scope>
</reference>
<dbReference type="GO" id="GO:0004181">
    <property type="term" value="F:metallocarboxypeptidase activity"/>
    <property type="evidence" value="ECO:0007669"/>
    <property type="project" value="Ensembl"/>
</dbReference>
<keyword evidence="7" id="KW-0862">Zinc</keyword>
<dbReference type="GO" id="GO:0005886">
    <property type="term" value="C:plasma membrane"/>
    <property type="evidence" value="ECO:0007669"/>
    <property type="project" value="Ensembl"/>
</dbReference>
<dbReference type="PROSITE" id="PS52035">
    <property type="entry name" value="PEPTIDASE_M14"/>
    <property type="match status" value="1"/>
</dbReference>
<feature type="active site" description="Proton donor/acceptor" evidence="9">
    <location>
        <position position="282"/>
    </location>
</feature>
<reference evidence="11" key="3">
    <citation type="submission" date="2025-09" db="UniProtKB">
        <authorList>
            <consortium name="Ensembl"/>
        </authorList>
    </citation>
    <scope>IDENTIFICATION</scope>
</reference>
<protein>
    <submittedName>
        <fullName evidence="11">Carboxypeptidase O</fullName>
    </submittedName>
</protein>
<gene>
    <name evidence="11" type="primary">CPO</name>
    <name evidence="11" type="synonym">cpo</name>
</gene>
<dbReference type="Ensembl" id="ENSSFOT00015009453.2">
    <property type="protein sequence ID" value="ENSSFOP00015009324.2"/>
    <property type="gene ID" value="ENSSFOG00015006047.2"/>
</dbReference>
<dbReference type="Proteomes" id="UP000694397">
    <property type="component" value="Chromosome 14"/>
</dbReference>
<dbReference type="FunFam" id="3.40.630.10:FF:000001">
    <property type="entry name" value="Carboxypeptidase B"/>
    <property type="match status" value="1"/>
</dbReference>
<dbReference type="SMART" id="SM00631">
    <property type="entry name" value="Zn_pept"/>
    <property type="match status" value="1"/>
</dbReference>
<keyword evidence="8" id="KW-0482">Metalloprotease</keyword>
<dbReference type="PANTHER" id="PTHR11705">
    <property type="entry name" value="PROTEASE FAMILY M14 CARBOXYPEPTIDASE A,B"/>
    <property type="match status" value="1"/>
</dbReference>
<comment type="similarity">
    <text evidence="2 9">Belongs to the peptidase M14 family.</text>
</comment>
<evidence type="ECO:0000259" key="10">
    <source>
        <dbReference type="PROSITE" id="PS52035"/>
    </source>
</evidence>
<dbReference type="OrthoDB" id="3626597at2759"/>
<proteinExistence type="inferred from homology"/>
<dbReference type="Pfam" id="PF00246">
    <property type="entry name" value="Peptidase_M14"/>
    <property type="match status" value="1"/>
</dbReference>
<organism evidence="11 12">
    <name type="scientific">Scleropages formosus</name>
    <name type="common">Asian bonytongue</name>
    <name type="synonym">Osteoglossum formosum</name>
    <dbReference type="NCBI Taxonomy" id="113540"/>
    <lineage>
        <taxon>Eukaryota</taxon>
        <taxon>Metazoa</taxon>
        <taxon>Chordata</taxon>
        <taxon>Craniata</taxon>
        <taxon>Vertebrata</taxon>
        <taxon>Euteleostomi</taxon>
        <taxon>Actinopterygii</taxon>
        <taxon>Neopterygii</taxon>
        <taxon>Teleostei</taxon>
        <taxon>Osteoglossocephala</taxon>
        <taxon>Osteoglossomorpha</taxon>
        <taxon>Osteoglossiformes</taxon>
        <taxon>Osteoglossidae</taxon>
        <taxon>Scleropages</taxon>
    </lineage>
</organism>
<evidence type="ECO:0000256" key="1">
    <source>
        <dbReference type="ARBA" id="ARBA00001947"/>
    </source>
</evidence>
<evidence type="ECO:0000256" key="9">
    <source>
        <dbReference type="PROSITE-ProRule" id="PRU01379"/>
    </source>
</evidence>
<evidence type="ECO:0000256" key="2">
    <source>
        <dbReference type="ARBA" id="ARBA00005988"/>
    </source>
</evidence>
<dbReference type="PRINTS" id="PR00765">
    <property type="entry name" value="CRBOXYPTASEA"/>
</dbReference>
<dbReference type="PROSITE" id="PS00132">
    <property type="entry name" value="CARBOXYPEPT_ZN_1"/>
    <property type="match status" value="1"/>
</dbReference>
<dbReference type="AlphaFoldDB" id="A0A8C9RBX9"/>
<evidence type="ECO:0000256" key="6">
    <source>
        <dbReference type="ARBA" id="ARBA00022801"/>
    </source>
</evidence>
<dbReference type="Gene3D" id="3.40.630.10">
    <property type="entry name" value="Zn peptidases"/>
    <property type="match status" value="1"/>
</dbReference>
<comment type="cofactor">
    <cofactor evidence="1">
        <name>Zn(2+)</name>
        <dbReference type="ChEBI" id="CHEBI:29105"/>
    </cofactor>
</comment>
<keyword evidence="12" id="KW-1185">Reference proteome</keyword>
<evidence type="ECO:0000256" key="4">
    <source>
        <dbReference type="ARBA" id="ARBA00022670"/>
    </source>
</evidence>
<evidence type="ECO:0000256" key="3">
    <source>
        <dbReference type="ARBA" id="ARBA00022645"/>
    </source>
</evidence>
<evidence type="ECO:0000256" key="5">
    <source>
        <dbReference type="ARBA" id="ARBA00022723"/>
    </source>
</evidence>
<keyword evidence="4" id="KW-0645">Protease</keyword>
<keyword evidence="3" id="KW-0121">Carboxypeptidase</keyword>
<sequence length="350" mass="39543">KNKSDHCVRKWKNHSDYCVLYSPHQITAWMEMVVKENPGVVSAEVYGRTFENKNITALKIGLNSTSSKKVIWMDCGIHAREWIAPAFCQWFVKEILRTYKSDERMHTILNNVDFYITPVLNMDGYMYSWQNESTRLWRKSRSAPPAGCNCNGTDLNRNFNANWGMIGVSKDCCSDIYCGSKVLSESEADAVTSFVQSMKERVLCFLTIHSHGQLILVPYGYPEIQRVCHPQMQVAQKASEAIKSVHGMEYTVGTPPMVLYPNSGSSRDWARLIGIPFSFTFELRDKGEFGFKLPEDQIQPTCEEAYEGARSIINYVHDKNFPVKGGSVAAATAAFWTTLLASCLTSATFL</sequence>
<keyword evidence="5" id="KW-0479">Metal-binding</keyword>
<dbReference type="GO" id="GO:0005615">
    <property type="term" value="C:extracellular space"/>
    <property type="evidence" value="ECO:0007669"/>
    <property type="project" value="TreeGrafter"/>
</dbReference>
<accession>A0A8C9RBX9</accession>
<evidence type="ECO:0000313" key="11">
    <source>
        <dbReference type="Ensembl" id="ENSSFOP00015009324.2"/>
    </source>
</evidence>
<reference evidence="11 12" key="1">
    <citation type="submission" date="2019-04" db="EMBL/GenBank/DDBJ databases">
        <authorList>
            <consortium name="Wellcome Sanger Institute Data Sharing"/>
        </authorList>
    </citation>
    <scope>NUCLEOTIDE SEQUENCE [LARGE SCALE GENOMIC DNA]</scope>
</reference>
<keyword evidence="6" id="KW-0378">Hydrolase</keyword>
<feature type="domain" description="Peptidase M14" evidence="10">
    <location>
        <begin position="19"/>
        <end position="316"/>
    </location>
</feature>
<dbReference type="GO" id="GO:0006508">
    <property type="term" value="P:proteolysis"/>
    <property type="evidence" value="ECO:0007669"/>
    <property type="project" value="UniProtKB-KW"/>
</dbReference>
<evidence type="ECO:0000313" key="12">
    <source>
        <dbReference type="Proteomes" id="UP000694397"/>
    </source>
</evidence>